<accession>A0ABY9PE92</accession>
<dbReference type="RefSeq" id="WP_309152755.1">
    <property type="nucleotide sequence ID" value="NZ_CP133568.1"/>
</dbReference>
<keyword evidence="1" id="KW-0472">Membrane</keyword>
<keyword evidence="1" id="KW-0812">Transmembrane</keyword>
<organism evidence="2 3">
    <name type="scientific">Lysobacter yananisis</name>
    <dbReference type="NCBI Taxonomy" id="1003114"/>
    <lineage>
        <taxon>Bacteria</taxon>
        <taxon>Pseudomonadati</taxon>
        <taxon>Pseudomonadota</taxon>
        <taxon>Gammaproteobacteria</taxon>
        <taxon>Lysobacterales</taxon>
        <taxon>Lysobacteraceae</taxon>
        <taxon>Lysobacter</taxon>
    </lineage>
</organism>
<proteinExistence type="predicted"/>
<gene>
    <name evidence="2" type="ORF">RDV84_05850</name>
</gene>
<dbReference type="Proteomes" id="UP001229313">
    <property type="component" value="Chromosome"/>
</dbReference>
<protein>
    <submittedName>
        <fullName evidence="2">Uncharacterized protein</fullName>
    </submittedName>
</protein>
<keyword evidence="3" id="KW-1185">Reference proteome</keyword>
<reference evidence="2 3" key="1">
    <citation type="submission" date="2023-08" db="EMBL/GenBank/DDBJ databases">
        <title>The whole genome sequence of Lysobacter yananisis.</title>
        <authorList>
            <person name="Sun H."/>
        </authorList>
    </citation>
    <scope>NUCLEOTIDE SEQUENCE [LARGE SCALE GENOMIC DNA]</scope>
    <source>
        <strain evidence="2 3">SNNU513</strain>
    </source>
</reference>
<feature type="transmembrane region" description="Helical" evidence="1">
    <location>
        <begin position="26"/>
        <end position="48"/>
    </location>
</feature>
<evidence type="ECO:0000256" key="1">
    <source>
        <dbReference type="SAM" id="Phobius"/>
    </source>
</evidence>
<evidence type="ECO:0000313" key="3">
    <source>
        <dbReference type="Proteomes" id="UP001229313"/>
    </source>
</evidence>
<name>A0ABY9PE92_9GAMM</name>
<sequence>MASLARDLADRWALADPLFAAEIRSLIGLALVPCVGVFCVRPIFAAYAEPRADKPRR</sequence>
<keyword evidence="1" id="KW-1133">Transmembrane helix</keyword>
<dbReference type="EMBL" id="CP133568">
    <property type="protein sequence ID" value="WMT04360.1"/>
    <property type="molecule type" value="Genomic_DNA"/>
</dbReference>
<evidence type="ECO:0000313" key="2">
    <source>
        <dbReference type="EMBL" id="WMT04360.1"/>
    </source>
</evidence>